<reference evidence="1" key="1">
    <citation type="submission" date="2023-04" db="EMBL/GenBank/DDBJ databases">
        <title>A chromosome-level genome assembly of the parasitoid wasp Eretmocerus hayati.</title>
        <authorList>
            <person name="Zhong Y."/>
            <person name="Liu S."/>
            <person name="Liu Y."/>
        </authorList>
    </citation>
    <scope>NUCLEOTIDE SEQUENCE</scope>
    <source>
        <strain evidence="1">ZJU_SS_LIU_2023</strain>
    </source>
</reference>
<sequence>MHEKYYKHWSMFVYGVTLCCQEFVSADDRALADQAFTLFVQGIEPLYGKTFMRHNVHLALHVVKYVKMYGALWAWSAFPFENFNGILATLVHSSQYVAHQICKLTGRLTYLRNDAGIFTYPGVSDKAKNLFMYFTGKSKIVRIIEHVSGLKLLGFGKPDVLSLVEKVAIENSLQHSMENDYFKYDRFINNSILYTSTSYTRSKERSNHTVVMSDGVFINILSLAAVKSCEIAKKSYVVLGEKLERLNDTLLLREPFNSGNM</sequence>
<proteinExistence type="predicted"/>
<comment type="caution">
    <text evidence="1">The sequence shown here is derived from an EMBL/GenBank/DDBJ whole genome shotgun (WGS) entry which is preliminary data.</text>
</comment>
<gene>
    <name evidence="1" type="ORF">QAD02_003323</name>
</gene>
<keyword evidence="2" id="KW-1185">Reference proteome</keyword>
<organism evidence="1 2">
    <name type="scientific">Eretmocerus hayati</name>
    <dbReference type="NCBI Taxonomy" id="131215"/>
    <lineage>
        <taxon>Eukaryota</taxon>
        <taxon>Metazoa</taxon>
        <taxon>Ecdysozoa</taxon>
        <taxon>Arthropoda</taxon>
        <taxon>Hexapoda</taxon>
        <taxon>Insecta</taxon>
        <taxon>Pterygota</taxon>
        <taxon>Neoptera</taxon>
        <taxon>Endopterygota</taxon>
        <taxon>Hymenoptera</taxon>
        <taxon>Apocrita</taxon>
        <taxon>Proctotrupomorpha</taxon>
        <taxon>Chalcidoidea</taxon>
        <taxon>Aphelinidae</taxon>
        <taxon>Aphelininae</taxon>
        <taxon>Eretmocerus</taxon>
    </lineage>
</organism>
<name>A0ACC2NP19_9HYME</name>
<protein>
    <submittedName>
        <fullName evidence="1">Uncharacterized protein</fullName>
    </submittedName>
</protein>
<dbReference type="EMBL" id="CM056743">
    <property type="protein sequence ID" value="KAJ8672064.1"/>
    <property type="molecule type" value="Genomic_DNA"/>
</dbReference>
<accession>A0ACC2NP19</accession>
<dbReference type="Proteomes" id="UP001239111">
    <property type="component" value="Chromosome 3"/>
</dbReference>
<evidence type="ECO:0000313" key="1">
    <source>
        <dbReference type="EMBL" id="KAJ8672064.1"/>
    </source>
</evidence>
<evidence type="ECO:0000313" key="2">
    <source>
        <dbReference type="Proteomes" id="UP001239111"/>
    </source>
</evidence>